<dbReference type="SUPFAM" id="SSF54791">
    <property type="entry name" value="Eukaryotic type KH-domain (KH-domain type I)"/>
    <property type="match status" value="1"/>
</dbReference>
<gene>
    <name evidence="2" type="ORF">PACTADRAFT_80097</name>
</gene>
<sequence>MSSIQKTLEGYPFNPETPDREVYRDQRSTDFKNCKIYNLVVTKKNLCQTLIAHENFFNYENDKKKELNFLLVDKLGFCSGNFLLRTNGLDAIGFQNFLSESIFKENDNLWTASSIISRDLHYRIKYNKENYINNEKLIVKLSRCPIGYIPGYLCQFKSLDKCFLINSLVKIQQDKLNYLEFSNSTREIGLVEPIEIFNKEKINENLIFSPYTSNQSTRPSSREEINAEQVKKYNNVKEVWLPKVDVSFLIGKGIRIEQIRKESGCNIKIHSVEKQLNENLFLNNRRKLQKIVLRGSNVQVEHAKFMIEEILHKRNEGLLKY</sequence>
<dbReference type="AlphaFoldDB" id="A0A1E4TW83"/>
<dbReference type="Proteomes" id="UP000094236">
    <property type="component" value="Unassembled WGS sequence"/>
</dbReference>
<dbReference type="Pfam" id="PF00013">
    <property type="entry name" value="KH_1"/>
    <property type="match status" value="1"/>
</dbReference>
<evidence type="ECO:0000313" key="2">
    <source>
        <dbReference type="EMBL" id="ODV96022.1"/>
    </source>
</evidence>
<accession>A0A1E4TW83</accession>
<name>A0A1E4TW83_PACTA</name>
<dbReference type="InterPro" id="IPR004088">
    <property type="entry name" value="KH_dom_type_1"/>
</dbReference>
<protein>
    <recommendedName>
        <fullName evidence="1">K Homology domain-containing protein</fullName>
    </recommendedName>
</protein>
<evidence type="ECO:0000259" key="1">
    <source>
        <dbReference type="SMART" id="SM00322"/>
    </source>
</evidence>
<keyword evidence="3" id="KW-1185">Reference proteome</keyword>
<dbReference type="InterPro" id="IPR036612">
    <property type="entry name" value="KH_dom_type_1_sf"/>
</dbReference>
<feature type="domain" description="K Homology" evidence="1">
    <location>
        <begin position="233"/>
        <end position="312"/>
    </location>
</feature>
<dbReference type="CDD" id="cd00105">
    <property type="entry name" value="KH-I"/>
    <property type="match status" value="1"/>
</dbReference>
<dbReference type="GO" id="GO:0003723">
    <property type="term" value="F:RNA binding"/>
    <property type="evidence" value="ECO:0007669"/>
    <property type="project" value="InterPro"/>
</dbReference>
<proteinExistence type="predicted"/>
<dbReference type="InterPro" id="IPR004087">
    <property type="entry name" value="KH_dom"/>
</dbReference>
<dbReference type="SMART" id="SM00322">
    <property type="entry name" value="KH"/>
    <property type="match status" value="1"/>
</dbReference>
<evidence type="ECO:0000313" key="3">
    <source>
        <dbReference type="Proteomes" id="UP000094236"/>
    </source>
</evidence>
<reference evidence="3" key="1">
    <citation type="submission" date="2016-05" db="EMBL/GenBank/DDBJ databases">
        <title>Comparative genomics of biotechnologically important yeasts.</title>
        <authorList>
            <consortium name="DOE Joint Genome Institute"/>
            <person name="Riley R."/>
            <person name="Haridas S."/>
            <person name="Wolfe K.H."/>
            <person name="Lopes M.R."/>
            <person name="Hittinger C.T."/>
            <person name="Goker M."/>
            <person name="Salamov A."/>
            <person name="Wisecaver J."/>
            <person name="Long T.M."/>
            <person name="Aerts A.L."/>
            <person name="Barry K."/>
            <person name="Choi C."/>
            <person name="Clum A."/>
            <person name="Coughlan A.Y."/>
            <person name="Deshpande S."/>
            <person name="Douglass A.P."/>
            <person name="Hanson S.J."/>
            <person name="Klenk H.-P."/>
            <person name="Labutti K."/>
            <person name="Lapidus A."/>
            <person name="Lindquist E."/>
            <person name="Lipzen A."/>
            <person name="Meier-Kolthoff J.P."/>
            <person name="Ohm R.A."/>
            <person name="Otillar R.P."/>
            <person name="Pangilinan J."/>
            <person name="Peng Y."/>
            <person name="Rokas A."/>
            <person name="Rosa C.A."/>
            <person name="Scheuner C."/>
            <person name="Sibirny A.A."/>
            <person name="Slot J.C."/>
            <person name="Stielow J.B."/>
            <person name="Sun H."/>
            <person name="Kurtzman C.P."/>
            <person name="Blackwell M."/>
            <person name="Grigoriev I.V."/>
            <person name="Jeffries T.W."/>
        </authorList>
    </citation>
    <scope>NUCLEOTIDE SEQUENCE [LARGE SCALE GENOMIC DNA]</scope>
    <source>
        <strain evidence="3">NRRL Y-2460</strain>
    </source>
</reference>
<organism evidence="2 3">
    <name type="scientific">Pachysolen tannophilus NRRL Y-2460</name>
    <dbReference type="NCBI Taxonomy" id="669874"/>
    <lineage>
        <taxon>Eukaryota</taxon>
        <taxon>Fungi</taxon>
        <taxon>Dikarya</taxon>
        <taxon>Ascomycota</taxon>
        <taxon>Saccharomycotina</taxon>
        <taxon>Pichiomycetes</taxon>
        <taxon>Pachysolenaceae</taxon>
        <taxon>Pachysolen</taxon>
    </lineage>
</organism>
<dbReference type="Gene3D" id="3.30.1370.10">
    <property type="entry name" value="K Homology domain, type 1"/>
    <property type="match status" value="1"/>
</dbReference>
<dbReference type="EMBL" id="KV454013">
    <property type="protein sequence ID" value="ODV96022.1"/>
    <property type="molecule type" value="Genomic_DNA"/>
</dbReference>